<feature type="transmembrane region" description="Helical" evidence="4">
    <location>
        <begin position="135"/>
        <end position="154"/>
    </location>
</feature>
<sequence>MPRSRMIRQVALLSAAQALFQTASVMVMTVAGLAGAAITPAPELATLPVAAMFLGTAIGIAPASLWMARVGRRIGFVAGAVLGTLGGLLGALGIFYASLPLLCLGTGLVGAYQAFAQFYRFAAAEVATDAFRPRAISFVLAGGVVAAIAGPILGRFGGPLLSAGYAGSFLILAVISLLAAGLLQGVDVPRPARSASGGGRPLGAIIRQPAYLVALFGAATGYGVMILAMTATPLAMLHHQHDLSAAATVIQLHVLGMFLPSFFTGALISRFGVLKVMLAGAFLLAGHVLIALSGTQFLAFASALVLLGVGWNFLFIGGTTLLTRCYAPEERAQAQAANDLVIFIVGVATSLGAGAMLHLLGWQIMNAVLLPWLALAVLALVWLGWRERRG</sequence>
<dbReference type="EMBL" id="CP063362">
    <property type="protein sequence ID" value="QRG09918.1"/>
    <property type="molecule type" value="Genomic_DNA"/>
</dbReference>
<feature type="transmembrane region" description="Helical" evidence="4">
    <location>
        <begin position="367"/>
        <end position="385"/>
    </location>
</feature>
<feature type="domain" description="Major facilitator superfamily (MFS) profile" evidence="5">
    <location>
        <begin position="209"/>
        <end position="390"/>
    </location>
</feature>
<feature type="transmembrane region" description="Helical" evidence="4">
    <location>
        <begin position="160"/>
        <end position="183"/>
    </location>
</feature>
<evidence type="ECO:0000256" key="1">
    <source>
        <dbReference type="ARBA" id="ARBA00022692"/>
    </source>
</evidence>
<dbReference type="AlphaFoldDB" id="A0A974PVD4"/>
<feature type="transmembrane region" description="Helical" evidence="4">
    <location>
        <begin position="243"/>
        <end position="266"/>
    </location>
</feature>
<feature type="transmembrane region" description="Helical" evidence="4">
    <location>
        <begin position="104"/>
        <end position="123"/>
    </location>
</feature>
<organism evidence="6 7">
    <name type="scientific">Xanthobacter dioxanivorans</name>
    <dbReference type="NCBI Taxonomy" id="2528964"/>
    <lineage>
        <taxon>Bacteria</taxon>
        <taxon>Pseudomonadati</taxon>
        <taxon>Pseudomonadota</taxon>
        <taxon>Alphaproteobacteria</taxon>
        <taxon>Hyphomicrobiales</taxon>
        <taxon>Xanthobacteraceae</taxon>
        <taxon>Xanthobacter</taxon>
    </lineage>
</organism>
<evidence type="ECO:0000313" key="6">
    <source>
        <dbReference type="EMBL" id="QRG09918.1"/>
    </source>
</evidence>
<keyword evidence="3 4" id="KW-0472">Membrane</keyword>
<evidence type="ECO:0000256" key="3">
    <source>
        <dbReference type="ARBA" id="ARBA00023136"/>
    </source>
</evidence>
<feature type="transmembrane region" description="Helical" evidence="4">
    <location>
        <begin position="74"/>
        <end position="98"/>
    </location>
</feature>
<accession>A0A974PVD4</accession>
<dbReference type="InterPro" id="IPR011701">
    <property type="entry name" value="MFS"/>
</dbReference>
<gene>
    <name evidence="6" type="ORF">EZH22_29340</name>
</gene>
<dbReference type="PROSITE" id="PS50850">
    <property type="entry name" value="MFS"/>
    <property type="match status" value="1"/>
</dbReference>
<dbReference type="SUPFAM" id="SSF103473">
    <property type="entry name" value="MFS general substrate transporter"/>
    <property type="match status" value="1"/>
</dbReference>
<feature type="transmembrane region" description="Helical" evidence="4">
    <location>
        <begin position="273"/>
        <end position="292"/>
    </location>
</feature>
<feature type="transmembrane region" description="Helical" evidence="4">
    <location>
        <begin position="340"/>
        <end position="361"/>
    </location>
</feature>
<protein>
    <submittedName>
        <fullName evidence="6">MFS transporter</fullName>
    </submittedName>
</protein>
<reference evidence="6 7" key="1">
    <citation type="submission" date="2020-10" db="EMBL/GenBank/DDBJ databases">
        <title>Degradation of 1,4-Dioxane by Xanthobacter sp. YN2, via a Novel Group-2 Soluble Di-Iron Monooxygenase.</title>
        <authorList>
            <person name="Ma F."/>
            <person name="Wang Y."/>
            <person name="Yang J."/>
            <person name="Guo H."/>
            <person name="Su D."/>
            <person name="Yu L."/>
        </authorList>
    </citation>
    <scope>NUCLEOTIDE SEQUENCE [LARGE SCALE GENOMIC DNA]</scope>
    <source>
        <strain evidence="6 7">YN2</strain>
    </source>
</reference>
<feature type="transmembrane region" description="Helical" evidence="4">
    <location>
        <begin position="298"/>
        <end position="319"/>
    </location>
</feature>
<keyword evidence="7" id="KW-1185">Reference proteome</keyword>
<evidence type="ECO:0000256" key="4">
    <source>
        <dbReference type="SAM" id="Phobius"/>
    </source>
</evidence>
<proteinExistence type="predicted"/>
<evidence type="ECO:0000256" key="2">
    <source>
        <dbReference type="ARBA" id="ARBA00022989"/>
    </source>
</evidence>
<feature type="transmembrane region" description="Helical" evidence="4">
    <location>
        <begin position="46"/>
        <end position="67"/>
    </location>
</feature>
<dbReference type="Pfam" id="PF07690">
    <property type="entry name" value="MFS_1"/>
    <property type="match status" value="1"/>
</dbReference>
<dbReference type="PANTHER" id="PTHR23534:SF1">
    <property type="entry name" value="MAJOR FACILITATOR SUPERFAMILY PROTEIN"/>
    <property type="match status" value="1"/>
</dbReference>
<feature type="transmembrane region" description="Helical" evidence="4">
    <location>
        <begin position="210"/>
        <end position="231"/>
    </location>
</feature>
<keyword evidence="2 4" id="KW-1133">Transmembrane helix</keyword>
<dbReference type="Proteomes" id="UP000596427">
    <property type="component" value="Chromosome"/>
</dbReference>
<dbReference type="InterPro" id="IPR020846">
    <property type="entry name" value="MFS_dom"/>
</dbReference>
<evidence type="ECO:0000259" key="5">
    <source>
        <dbReference type="PROSITE" id="PS50850"/>
    </source>
</evidence>
<dbReference type="InterPro" id="IPR036259">
    <property type="entry name" value="MFS_trans_sf"/>
</dbReference>
<dbReference type="GO" id="GO:0022857">
    <property type="term" value="F:transmembrane transporter activity"/>
    <property type="evidence" value="ECO:0007669"/>
    <property type="project" value="InterPro"/>
</dbReference>
<evidence type="ECO:0000313" key="7">
    <source>
        <dbReference type="Proteomes" id="UP000596427"/>
    </source>
</evidence>
<dbReference type="PANTHER" id="PTHR23534">
    <property type="entry name" value="MFS PERMEASE"/>
    <property type="match status" value="1"/>
</dbReference>
<keyword evidence="1 4" id="KW-0812">Transmembrane</keyword>
<dbReference type="Gene3D" id="1.20.1250.20">
    <property type="entry name" value="MFS general substrate transporter like domains"/>
    <property type="match status" value="1"/>
</dbReference>
<dbReference type="KEGG" id="xdi:EZH22_29340"/>
<name>A0A974PVD4_9HYPH</name>